<evidence type="ECO:0000313" key="5">
    <source>
        <dbReference type="Proteomes" id="UP001208689"/>
    </source>
</evidence>
<accession>A0ABY6HQG0</accession>
<name>A0ABY6HQG0_9ARCH</name>
<dbReference type="SUPFAM" id="SSF55874">
    <property type="entry name" value="ATPase domain of HSP90 chaperone/DNA topoisomerase II/histidine kinase"/>
    <property type="match status" value="1"/>
</dbReference>
<dbReference type="Gene3D" id="1.10.287.130">
    <property type="match status" value="1"/>
</dbReference>
<keyword evidence="2" id="KW-1133">Transmembrane helix</keyword>
<feature type="domain" description="Histidine kinase" evidence="3">
    <location>
        <begin position="242"/>
        <end position="458"/>
    </location>
</feature>
<dbReference type="InterPro" id="IPR036097">
    <property type="entry name" value="HisK_dim/P_sf"/>
</dbReference>
<organism evidence="4 5">
    <name type="scientific">Candidatus Lokiarchaeum ossiferum</name>
    <dbReference type="NCBI Taxonomy" id="2951803"/>
    <lineage>
        <taxon>Archaea</taxon>
        <taxon>Promethearchaeati</taxon>
        <taxon>Promethearchaeota</taxon>
        <taxon>Promethearchaeia</taxon>
        <taxon>Promethearchaeales</taxon>
        <taxon>Promethearchaeaceae</taxon>
        <taxon>Candidatus Lokiarchaeum</taxon>
    </lineage>
</organism>
<dbReference type="CDD" id="cd00082">
    <property type="entry name" value="HisKA"/>
    <property type="match status" value="1"/>
</dbReference>
<feature type="transmembrane region" description="Helical" evidence="2">
    <location>
        <begin position="62"/>
        <end position="82"/>
    </location>
</feature>
<feature type="transmembrane region" description="Helical" evidence="2">
    <location>
        <begin position="6"/>
        <end position="27"/>
    </location>
</feature>
<dbReference type="SMART" id="SM00388">
    <property type="entry name" value="HisKA"/>
    <property type="match status" value="1"/>
</dbReference>
<keyword evidence="1" id="KW-0597">Phosphoprotein</keyword>
<evidence type="ECO:0000313" key="4">
    <source>
        <dbReference type="EMBL" id="UYP44632.1"/>
    </source>
</evidence>
<dbReference type="Gene3D" id="3.30.565.10">
    <property type="entry name" value="Histidine kinase-like ATPase, C-terminal domain"/>
    <property type="match status" value="1"/>
</dbReference>
<keyword evidence="2" id="KW-0472">Membrane</keyword>
<dbReference type="Proteomes" id="UP001208689">
    <property type="component" value="Chromosome"/>
</dbReference>
<dbReference type="InterPro" id="IPR004358">
    <property type="entry name" value="Sig_transdc_His_kin-like_C"/>
</dbReference>
<dbReference type="EC" id="2.7.-.-" evidence="4"/>
<keyword evidence="2" id="KW-0812">Transmembrane</keyword>
<feature type="transmembrane region" description="Helical" evidence="2">
    <location>
        <begin position="128"/>
        <end position="149"/>
    </location>
</feature>
<sequence length="464" mass="52378">MVEGTGIILTNLIIIVVADILMTKAVFTMRRDLLLWMVAYYMHTIGRVFALVHNLLPEMNIYELNVIFSGLAVLIFIISSVRDYMDIYDIKLMNLKSKNKSKGLNLSICYFSIFTLSLNIGFADVFRFFISIIVELITILLLILAIWSLFKISQKKQSPTYKFFMYVLIIGLFDIIYTVLSDFDVRYAHEIMLSLDLILNLFLLIVPIIISMEREILVQETYLQEEQIHNQKLESLGLLAGGIAHDFNNYLTSILGNTSLLKLEIPETNENYEIVAEIENAANRASELTRRLLTFSKGEALQKSVNDTEKLIRESTSFTLRGSSVLAKYEISPSLWPVYVDAGQISQVLQNIVLNAIQAVDKGSVIEILAENSVISSNNSLGLKAGEFVKVSIRDQGAGIPPQNLQKIFDPYFTTKSTGTGLGLSVCYSIIKKHEGAITVESEVHKGTTFSFYLRRYNDPNQQK</sequence>
<dbReference type="Pfam" id="PF02518">
    <property type="entry name" value="HATPase_c"/>
    <property type="match status" value="1"/>
</dbReference>
<dbReference type="EMBL" id="CP104013">
    <property type="protein sequence ID" value="UYP44632.1"/>
    <property type="molecule type" value="Genomic_DNA"/>
</dbReference>
<dbReference type="PANTHER" id="PTHR43065">
    <property type="entry name" value="SENSOR HISTIDINE KINASE"/>
    <property type="match status" value="1"/>
</dbReference>
<dbReference type="InterPro" id="IPR036890">
    <property type="entry name" value="HATPase_C_sf"/>
</dbReference>
<protein>
    <submittedName>
        <fullName evidence="4">Adaptive-response sensory-kinase SasA</fullName>
        <ecNumber evidence="4">2.7.-.-</ecNumber>
    </submittedName>
</protein>
<proteinExistence type="predicted"/>
<dbReference type="InterPro" id="IPR003661">
    <property type="entry name" value="HisK_dim/P_dom"/>
</dbReference>
<gene>
    <name evidence="4" type="ORF">NEF87_000917</name>
</gene>
<keyword evidence="4" id="KW-0808">Transferase</keyword>
<dbReference type="SUPFAM" id="SSF47384">
    <property type="entry name" value="Homodimeric domain of signal transducing histidine kinase"/>
    <property type="match status" value="1"/>
</dbReference>
<dbReference type="GO" id="GO:0016740">
    <property type="term" value="F:transferase activity"/>
    <property type="evidence" value="ECO:0007669"/>
    <property type="project" value="UniProtKB-KW"/>
</dbReference>
<reference evidence="4" key="1">
    <citation type="submission" date="2022-09" db="EMBL/GenBank/DDBJ databases">
        <title>Actin cytoskeleton and complex cell architecture in an #Asgard archaeon.</title>
        <authorList>
            <person name="Ponce Toledo R.I."/>
            <person name="Schleper C."/>
            <person name="Rodrigues Oliveira T."/>
            <person name="Wollweber F."/>
            <person name="Xu J."/>
            <person name="Rittmann S."/>
            <person name="Klingl A."/>
            <person name="Pilhofer M."/>
        </authorList>
    </citation>
    <scope>NUCLEOTIDE SEQUENCE</scope>
    <source>
        <strain evidence="4">B-35</strain>
    </source>
</reference>
<dbReference type="InterPro" id="IPR005467">
    <property type="entry name" value="His_kinase_dom"/>
</dbReference>
<keyword evidence="5" id="KW-1185">Reference proteome</keyword>
<dbReference type="InterPro" id="IPR003594">
    <property type="entry name" value="HATPase_dom"/>
</dbReference>
<dbReference type="PANTHER" id="PTHR43065:SF42">
    <property type="entry name" value="TWO-COMPONENT SENSOR PPRA"/>
    <property type="match status" value="1"/>
</dbReference>
<evidence type="ECO:0000256" key="2">
    <source>
        <dbReference type="SAM" id="Phobius"/>
    </source>
</evidence>
<dbReference type="PROSITE" id="PS50109">
    <property type="entry name" value="HIS_KIN"/>
    <property type="match status" value="1"/>
</dbReference>
<dbReference type="PRINTS" id="PR00344">
    <property type="entry name" value="BCTRLSENSOR"/>
</dbReference>
<feature type="transmembrane region" description="Helical" evidence="2">
    <location>
        <begin position="161"/>
        <end position="179"/>
    </location>
</feature>
<dbReference type="SMART" id="SM00387">
    <property type="entry name" value="HATPase_c"/>
    <property type="match status" value="1"/>
</dbReference>
<dbReference type="Pfam" id="PF00512">
    <property type="entry name" value="HisKA"/>
    <property type="match status" value="1"/>
</dbReference>
<feature type="transmembrane region" description="Helical" evidence="2">
    <location>
        <begin position="191"/>
        <end position="210"/>
    </location>
</feature>
<evidence type="ECO:0000256" key="1">
    <source>
        <dbReference type="ARBA" id="ARBA00022553"/>
    </source>
</evidence>
<feature type="transmembrane region" description="Helical" evidence="2">
    <location>
        <begin position="103"/>
        <end position="122"/>
    </location>
</feature>
<evidence type="ECO:0000259" key="3">
    <source>
        <dbReference type="PROSITE" id="PS50109"/>
    </source>
</evidence>
<feature type="transmembrane region" description="Helical" evidence="2">
    <location>
        <begin position="34"/>
        <end position="56"/>
    </location>
</feature>